<dbReference type="Proteomes" id="UP000008805">
    <property type="component" value="Chromosome"/>
</dbReference>
<reference evidence="1 2" key="1">
    <citation type="submission" date="2010-03" db="EMBL/GenBank/DDBJ databases">
        <title>The genome sequence of Gordonibacter pamelaeae 7-10-1-bT.</title>
        <authorList>
            <consortium name="metaHIT consortium -- http://www.metahit.eu/"/>
            <person name="Pajon A."/>
            <person name="Turner K."/>
            <person name="Parkhill J."/>
            <person name="Timmis K."/>
            <person name="Oxley A."/>
            <person name="Wurdemann D."/>
        </authorList>
    </citation>
    <scope>NUCLEOTIDE SEQUENCE [LARGE SCALE GENOMIC DNA]</scope>
    <source>
        <strain evidence="2">7-10-1-b</strain>
    </source>
</reference>
<gene>
    <name evidence="1" type="ORF">GPA_05830</name>
</gene>
<reference evidence="1 2" key="2">
    <citation type="submission" date="2010-03" db="EMBL/GenBank/DDBJ databases">
        <authorList>
            <person name="Pajon A."/>
        </authorList>
    </citation>
    <scope>NUCLEOTIDE SEQUENCE [LARGE SCALE GENOMIC DNA]</scope>
    <source>
        <strain evidence="2">7-10-1-b</strain>
    </source>
</reference>
<sequence>MRVALGYVVALSVFAECIDSFDFFGHLFLLKRDVSIVQSTEPLAGSQA</sequence>
<evidence type="ECO:0000313" key="2">
    <source>
        <dbReference type="Proteomes" id="UP000008805"/>
    </source>
</evidence>
<dbReference type="EMBL" id="FP929047">
    <property type="protein sequence ID" value="CBL03512.1"/>
    <property type="molecule type" value="Genomic_DNA"/>
</dbReference>
<name>D6E715_9ACTN</name>
<dbReference type="AlphaFoldDB" id="D6E715"/>
<dbReference type="HOGENOM" id="CLU_3153363_0_0_11"/>
<organism evidence="1 2">
    <name type="scientific">Gordonibacter pamelaeae 7-10-1-b</name>
    <dbReference type="NCBI Taxonomy" id="657308"/>
    <lineage>
        <taxon>Bacteria</taxon>
        <taxon>Bacillati</taxon>
        <taxon>Actinomycetota</taxon>
        <taxon>Coriobacteriia</taxon>
        <taxon>Eggerthellales</taxon>
        <taxon>Eggerthellaceae</taxon>
        <taxon>Gordonibacter</taxon>
    </lineage>
</organism>
<proteinExistence type="predicted"/>
<dbReference type="KEGG" id="gpa:GPA_05830"/>
<keyword evidence="2" id="KW-1185">Reference proteome</keyword>
<evidence type="ECO:0000313" key="1">
    <source>
        <dbReference type="EMBL" id="CBL03512.1"/>
    </source>
</evidence>
<accession>D6E715</accession>
<protein>
    <submittedName>
        <fullName evidence="1">Uncharacterized protein</fullName>
    </submittedName>
</protein>